<keyword evidence="2" id="KW-1185">Reference proteome</keyword>
<dbReference type="AlphaFoldDB" id="A0A812LSJ2"/>
<protein>
    <submittedName>
        <fullName evidence="1">Uncharacterized protein</fullName>
    </submittedName>
</protein>
<name>A0A812LSJ2_9DINO</name>
<accession>A0A812LSJ2</accession>
<dbReference type="Proteomes" id="UP000604046">
    <property type="component" value="Unassembled WGS sequence"/>
</dbReference>
<evidence type="ECO:0000313" key="2">
    <source>
        <dbReference type="Proteomes" id="UP000604046"/>
    </source>
</evidence>
<organism evidence="1 2">
    <name type="scientific">Symbiodinium natans</name>
    <dbReference type="NCBI Taxonomy" id="878477"/>
    <lineage>
        <taxon>Eukaryota</taxon>
        <taxon>Sar</taxon>
        <taxon>Alveolata</taxon>
        <taxon>Dinophyceae</taxon>
        <taxon>Suessiales</taxon>
        <taxon>Symbiodiniaceae</taxon>
        <taxon>Symbiodinium</taxon>
    </lineage>
</organism>
<proteinExistence type="predicted"/>
<gene>
    <name evidence="1" type="ORF">SNAT2548_LOCUS11528</name>
</gene>
<feature type="non-terminal residue" evidence="1">
    <location>
        <position position="1"/>
    </location>
</feature>
<evidence type="ECO:0000313" key="1">
    <source>
        <dbReference type="EMBL" id="CAE7245092.1"/>
    </source>
</evidence>
<dbReference type="EMBL" id="CAJNDS010001042">
    <property type="protein sequence ID" value="CAE7245092.1"/>
    <property type="molecule type" value="Genomic_DNA"/>
</dbReference>
<reference evidence="1" key="1">
    <citation type="submission" date="2021-02" db="EMBL/GenBank/DDBJ databases">
        <authorList>
            <person name="Dougan E. K."/>
            <person name="Rhodes N."/>
            <person name="Thang M."/>
            <person name="Chan C."/>
        </authorList>
    </citation>
    <scope>NUCLEOTIDE SEQUENCE</scope>
</reference>
<sequence length="201" mass="23139">DLEHALHRWLAGQVPDHYIVQVFGPRMLQKWQALLVSIVEESDVPAIPDESPPQPRPWTTNMHPARYIDGIATQEEGLSLSINRFRQQTMRAKLLHQSRLRPLEMEYQQSMGTNHLTDDEILPGQQARHDANVNTVPSTITPASTMQFHLIAEYLMMVEILDITIDPDPHSATQECTRVEQWLHHNIMITGISFQFYQSIN</sequence>
<comment type="caution">
    <text evidence="1">The sequence shown here is derived from an EMBL/GenBank/DDBJ whole genome shotgun (WGS) entry which is preliminary data.</text>
</comment>